<evidence type="ECO:0000259" key="4">
    <source>
        <dbReference type="PROSITE" id="PS51795"/>
    </source>
</evidence>
<name>A0A8J5GTI4_ZINOF</name>
<feature type="zinc finger region" description="FLZ-type" evidence="3">
    <location>
        <begin position="141"/>
        <end position="183"/>
    </location>
</feature>
<evidence type="ECO:0000256" key="1">
    <source>
        <dbReference type="ARBA" id="ARBA00009374"/>
    </source>
</evidence>
<evidence type="ECO:0000313" key="6">
    <source>
        <dbReference type="Proteomes" id="UP000734854"/>
    </source>
</evidence>
<dbReference type="PROSITE" id="PS51795">
    <property type="entry name" value="ZF_FLZ"/>
    <property type="match status" value="1"/>
</dbReference>
<dbReference type="InterPro" id="IPR007650">
    <property type="entry name" value="Zf-FLZ_dom"/>
</dbReference>
<keyword evidence="2" id="KW-0479">Metal-binding</keyword>
<gene>
    <name evidence="5" type="ORF">ZIOFF_030594</name>
</gene>
<comment type="caution">
    <text evidence="5">The sequence shown here is derived from an EMBL/GenBank/DDBJ whole genome shotgun (WGS) entry which is preliminary data.</text>
</comment>
<dbReference type="GO" id="GO:0046872">
    <property type="term" value="F:metal ion binding"/>
    <property type="evidence" value="ECO:0007669"/>
    <property type="project" value="UniProtKB-KW"/>
</dbReference>
<reference evidence="5 6" key="1">
    <citation type="submission" date="2020-08" db="EMBL/GenBank/DDBJ databases">
        <title>Plant Genome Project.</title>
        <authorList>
            <person name="Zhang R.-G."/>
        </authorList>
    </citation>
    <scope>NUCLEOTIDE SEQUENCE [LARGE SCALE GENOMIC DNA]</scope>
    <source>
        <tissue evidence="5">Rhizome</tissue>
    </source>
</reference>
<dbReference type="InterPro" id="IPR044604">
    <property type="entry name" value="FLZ12/13/14"/>
</dbReference>
<dbReference type="EMBL" id="JACMSC010000008">
    <property type="protein sequence ID" value="KAG6512482.1"/>
    <property type="molecule type" value="Genomic_DNA"/>
</dbReference>
<accession>A0A8J5GTI4</accession>
<keyword evidence="6" id="KW-1185">Reference proteome</keyword>
<proteinExistence type="inferred from homology"/>
<evidence type="ECO:0000313" key="5">
    <source>
        <dbReference type="EMBL" id="KAG6512482.1"/>
    </source>
</evidence>
<dbReference type="Pfam" id="PF04570">
    <property type="entry name" value="zf-FLZ"/>
    <property type="match status" value="1"/>
</dbReference>
<protein>
    <recommendedName>
        <fullName evidence="4">FLZ-type domain-containing protein</fullName>
    </recommendedName>
</protein>
<dbReference type="Proteomes" id="UP000734854">
    <property type="component" value="Unassembled WGS sequence"/>
</dbReference>
<evidence type="ECO:0000256" key="3">
    <source>
        <dbReference type="PROSITE-ProRule" id="PRU01131"/>
    </source>
</evidence>
<sequence>MADSSEQKWQSILKIALFMGSDAFGERRSKSRSARSFAAGDGAVGLAIVAALGEEAPAYRSAPIRIRAVAAKPAMRAAAATSKKDESAELSESYTCVISHLGANRVKKRVYFGDGDGILFVEPPWPPPPASTEDPPFVVAEFLRCCFLCKQQLGGTDVYMYRGKAFCSEECRYQQMLAEELGEKLTANAAKNYDHSSSPCSASLLIPAGVAAA</sequence>
<dbReference type="PANTHER" id="PTHR47208:SF1">
    <property type="entry name" value="OS02G0174800 PROTEIN"/>
    <property type="match status" value="1"/>
</dbReference>
<evidence type="ECO:0000256" key="2">
    <source>
        <dbReference type="ARBA" id="ARBA00022723"/>
    </source>
</evidence>
<feature type="domain" description="FLZ-type" evidence="4">
    <location>
        <begin position="141"/>
        <end position="183"/>
    </location>
</feature>
<dbReference type="OrthoDB" id="777466at2759"/>
<dbReference type="PANTHER" id="PTHR47208">
    <property type="entry name" value="OS02G0174800 PROTEIN"/>
    <property type="match status" value="1"/>
</dbReference>
<dbReference type="AlphaFoldDB" id="A0A8J5GTI4"/>
<comment type="similarity">
    <text evidence="1">Belongs to the FLZ family.</text>
</comment>
<organism evidence="5 6">
    <name type="scientific">Zingiber officinale</name>
    <name type="common">Ginger</name>
    <name type="synonym">Amomum zingiber</name>
    <dbReference type="NCBI Taxonomy" id="94328"/>
    <lineage>
        <taxon>Eukaryota</taxon>
        <taxon>Viridiplantae</taxon>
        <taxon>Streptophyta</taxon>
        <taxon>Embryophyta</taxon>
        <taxon>Tracheophyta</taxon>
        <taxon>Spermatophyta</taxon>
        <taxon>Magnoliopsida</taxon>
        <taxon>Liliopsida</taxon>
        <taxon>Zingiberales</taxon>
        <taxon>Zingiberaceae</taxon>
        <taxon>Zingiber</taxon>
    </lineage>
</organism>